<organism evidence="2 3">
    <name type="scientific">Williamsia serinedens</name>
    <dbReference type="NCBI Taxonomy" id="391736"/>
    <lineage>
        <taxon>Bacteria</taxon>
        <taxon>Bacillati</taxon>
        <taxon>Actinomycetota</taxon>
        <taxon>Actinomycetes</taxon>
        <taxon>Mycobacteriales</taxon>
        <taxon>Nocardiaceae</taxon>
        <taxon>Williamsia</taxon>
    </lineage>
</organism>
<evidence type="ECO:0000259" key="1">
    <source>
        <dbReference type="Pfam" id="PF03358"/>
    </source>
</evidence>
<name>A0ABT1H5R7_9NOCA</name>
<evidence type="ECO:0000313" key="3">
    <source>
        <dbReference type="Proteomes" id="UP001205740"/>
    </source>
</evidence>
<proteinExistence type="predicted"/>
<dbReference type="PANTHER" id="PTHR30543:SF21">
    <property type="entry name" value="NAD(P)H-DEPENDENT FMN REDUCTASE LOT6"/>
    <property type="match status" value="1"/>
</dbReference>
<dbReference type="InterPro" id="IPR005025">
    <property type="entry name" value="FMN_Rdtase-like_dom"/>
</dbReference>
<protein>
    <submittedName>
        <fullName evidence="2">NAD(P)H-dependent FMN reductase</fullName>
    </submittedName>
</protein>
<dbReference type="InterPro" id="IPR050712">
    <property type="entry name" value="NAD(P)H-dep_reductase"/>
</dbReference>
<dbReference type="PANTHER" id="PTHR30543">
    <property type="entry name" value="CHROMATE REDUCTASE"/>
    <property type="match status" value="1"/>
</dbReference>
<dbReference type="EMBL" id="JAMTCG010000004">
    <property type="protein sequence ID" value="MCP2161108.1"/>
    <property type="molecule type" value="Genomic_DNA"/>
</dbReference>
<feature type="domain" description="NADPH-dependent FMN reductase-like" evidence="1">
    <location>
        <begin position="11"/>
        <end position="154"/>
    </location>
</feature>
<accession>A0ABT1H5R7</accession>
<evidence type="ECO:0000313" key="2">
    <source>
        <dbReference type="EMBL" id="MCP2161108.1"/>
    </source>
</evidence>
<dbReference type="Proteomes" id="UP001205740">
    <property type="component" value="Unassembled WGS sequence"/>
</dbReference>
<gene>
    <name evidence="2" type="ORF">LX12_002303</name>
</gene>
<dbReference type="Pfam" id="PF03358">
    <property type="entry name" value="FMN_red"/>
    <property type="match status" value="1"/>
</dbReference>
<keyword evidence="3" id="KW-1185">Reference proteome</keyword>
<dbReference type="SUPFAM" id="SSF52218">
    <property type="entry name" value="Flavoproteins"/>
    <property type="match status" value="1"/>
</dbReference>
<reference evidence="2 3" key="1">
    <citation type="submission" date="2022-06" db="EMBL/GenBank/DDBJ databases">
        <title>Genomic Encyclopedia of Archaeal and Bacterial Type Strains, Phase II (KMG-II): from individual species to whole genera.</title>
        <authorList>
            <person name="Goeker M."/>
        </authorList>
    </citation>
    <scope>NUCLEOTIDE SEQUENCE [LARGE SCALE GENOMIC DNA]</scope>
    <source>
        <strain evidence="2 3">DSM 45037</strain>
    </source>
</reference>
<sequence length="186" mass="18923">MTSTQQRPADIAVLVGSLRSGSVNRQVAQVAAEHAPAGATVRIVEDLRAVPFYDEDIDSEPLDPAAARLRAEIDAADAVLIVTPEYNGTMPAVVKNAIDWTSRPYGAGALKGKPVAVIGASAGRYGGKWAIDDTQRSVGVAGGVVVEEAAVPIAAASLGDAPVAEVSEVTDRVRAAITALAAAVAA</sequence>
<dbReference type="InterPro" id="IPR029039">
    <property type="entry name" value="Flavoprotein-like_sf"/>
</dbReference>
<dbReference type="RefSeq" id="WP_253654703.1">
    <property type="nucleotide sequence ID" value="NZ_BAAAOE010000002.1"/>
</dbReference>
<comment type="caution">
    <text evidence="2">The sequence shown here is derived from an EMBL/GenBank/DDBJ whole genome shotgun (WGS) entry which is preliminary data.</text>
</comment>
<dbReference type="Gene3D" id="3.40.50.360">
    <property type="match status" value="1"/>
</dbReference>